<accession>A0A316V9K3</accession>
<evidence type="ECO:0000256" key="3">
    <source>
        <dbReference type="ARBA" id="ARBA00022502"/>
    </source>
</evidence>
<dbReference type="FunCoup" id="A0A316V9K3">
    <property type="interactions" value="79"/>
</dbReference>
<comment type="similarity">
    <text evidence="10">Belongs to the glycosyltransferase 22 family. PIGZ subfamily.</text>
</comment>
<dbReference type="EMBL" id="KZ819605">
    <property type="protein sequence ID" value="PWN33121.1"/>
    <property type="molecule type" value="Genomic_DNA"/>
</dbReference>
<comment type="caution">
    <text evidence="11">Lacks conserved residue(s) required for the propagation of feature annotation.</text>
</comment>
<dbReference type="PANTHER" id="PTHR22760:SF3">
    <property type="entry name" value="GPI MANNOSYLTRANSFERASE 4"/>
    <property type="match status" value="1"/>
</dbReference>
<reference evidence="12 13" key="1">
    <citation type="journal article" date="2018" name="Mol. Biol. Evol.">
        <title>Broad Genomic Sampling Reveals a Smut Pathogenic Ancestry of the Fungal Clade Ustilaginomycotina.</title>
        <authorList>
            <person name="Kijpornyongpan T."/>
            <person name="Mondo S.J."/>
            <person name="Barry K."/>
            <person name="Sandor L."/>
            <person name="Lee J."/>
            <person name="Lipzen A."/>
            <person name="Pangilinan J."/>
            <person name="LaButti K."/>
            <person name="Hainaut M."/>
            <person name="Henrissat B."/>
            <person name="Grigoriev I.V."/>
            <person name="Spatafora J.W."/>
            <person name="Aime M.C."/>
        </authorList>
    </citation>
    <scope>NUCLEOTIDE SEQUENCE [LARGE SCALE GENOMIC DNA]</scope>
    <source>
        <strain evidence="12 13">MCA 3882</strain>
    </source>
</reference>
<keyword evidence="7 11" id="KW-0256">Endoplasmic reticulum</keyword>
<keyword evidence="8 11" id="KW-1133">Transmembrane helix</keyword>
<evidence type="ECO:0000256" key="10">
    <source>
        <dbReference type="ARBA" id="ARBA00038466"/>
    </source>
</evidence>
<dbReference type="AlphaFoldDB" id="A0A316V9K3"/>
<dbReference type="EC" id="2.4.1.-" evidence="11"/>
<dbReference type="STRING" id="1280837.A0A316V9K3"/>
<dbReference type="PANTHER" id="PTHR22760">
    <property type="entry name" value="GLYCOSYLTRANSFERASE"/>
    <property type="match status" value="1"/>
</dbReference>
<evidence type="ECO:0000256" key="7">
    <source>
        <dbReference type="ARBA" id="ARBA00022824"/>
    </source>
</evidence>
<keyword evidence="13" id="KW-1185">Reference proteome</keyword>
<comment type="subcellular location">
    <subcellularLocation>
        <location evidence="1 11">Endoplasmic reticulum membrane</location>
        <topology evidence="1 11">Multi-pass membrane protein</topology>
    </subcellularLocation>
</comment>
<evidence type="ECO:0000256" key="11">
    <source>
        <dbReference type="RuleBase" id="RU363075"/>
    </source>
</evidence>
<protein>
    <recommendedName>
        <fullName evidence="11">Mannosyltransferase</fullName>
        <ecNumber evidence="11">2.4.1.-</ecNumber>
    </recommendedName>
</protein>
<feature type="transmembrane region" description="Helical" evidence="11">
    <location>
        <begin position="339"/>
        <end position="362"/>
    </location>
</feature>
<dbReference type="Pfam" id="PF03901">
    <property type="entry name" value="Glyco_transf_22"/>
    <property type="match status" value="1"/>
</dbReference>
<evidence type="ECO:0000256" key="1">
    <source>
        <dbReference type="ARBA" id="ARBA00004477"/>
    </source>
</evidence>
<keyword evidence="9 11" id="KW-0472">Membrane</keyword>
<evidence type="ECO:0000256" key="8">
    <source>
        <dbReference type="ARBA" id="ARBA00022989"/>
    </source>
</evidence>
<evidence type="ECO:0000313" key="13">
    <source>
        <dbReference type="Proteomes" id="UP000245771"/>
    </source>
</evidence>
<dbReference type="InterPro" id="IPR005599">
    <property type="entry name" value="GPI_mannosylTrfase"/>
</dbReference>
<evidence type="ECO:0000256" key="5">
    <source>
        <dbReference type="ARBA" id="ARBA00022679"/>
    </source>
</evidence>
<evidence type="ECO:0000313" key="12">
    <source>
        <dbReference type="EMBL" id="PWN33121.1"/>
    </source>
</evidence>
<evidence type="ECO:0000256" key="4">
    <source>
        <dbReference type="ARBA" id="ARBA00022676"/>
    </source>
</evidence>
<evidence type="ECO:0000256" key="6">
    <source>
        <dbReference type="ARBA" id="ARBA00022692"/>
    </source>
</evidence>
<dbReference type="GeneID" id="37021269"/>
<name>A0A316V9K3_9BASI</name>
<evidence type="ECO:0000256" key="9">
    <source>
        <dbReference type="ARBA" id="ARBA00023136"/>
    </source>
</evidence>
<dbReference type="RefSeq" id="XP_025353423.1">
    <property type="nucleotide sequence ID" value="XM_025499488.1"/>
</dbReference>
<dbReference type="InParanoid" id="A0A316V9K3"/>
<feature type="transmembrane region" description="Helical" evidence="11">
    <location>
        <begin position="125"/>
        <end position="155"/>
    </location>
</feature>
<keyword evidence="3" id="KW-0337">GPI-anchor biosynthesis</keyword>
<proteinExistence type="inferred from homology"/>
<dbReference type="GO" id="GO:0005789">
    <property type="term" value="C:endoplasmic reticulum membrane"/>
    <property type="evidence" value="ECO:0007669"/>
    <property type="project" value="UniProtKB-SubCell"/>
</dbReference>
<dbReference type="GO" id="GO:0006506">
    <property type="term" value="P:GPI anchor biosynthetic process"/>
    <property type="evidence" value="ECO:0007669"/>
    <property type="project" value="UniProtKB-KW"/>
</dbReference>
<sequence>MASIYLFNLPLVLATKLQLLDRSSAGHTFFAVQRFTFLFLSFVPDLCIAKYIGPSLRKRQKQAGLLIYAGSGAVLGFSCRPFSNNVESTVLFLCISLVWQLTLLCQDAPHKTKSSDIASSDTSNWLMISAALGILGAVGFFSRFTFAIFAFPVVLQFLRVTQKKAALHTNPFLQWFRLLLPGILGFIITSAVHVFFDTYFYSQSLTLETSASRGMQRVPIVPFNALKYNLQASNLAEHGIHPRWLHTVVNAPMILGLVPYLSLLLRIPEYRNSSNKERMFKSDSYSLEKLLMQTSAFSLIVLSIQAHQEPRFLLPLIAPASILCGIQYGAQKRSKVANICFWTIFSLQSFAMILLFCVAHQAGIIPSIFGMRTFLKTEMSEDGHRFLFWRTFMPPRHLLLPFLSSSADESNVKDLASISAQTALQIIKDNKETSATFNAPMWAIWQEKEAFLQINITLENALQSRWPHLDLDHVPESLRMWRSGFPLRLSFSYASWYLNER</sequence>
<gene>
    <name evidence="12" type="ORF">FA14DRAFT_162232</name>
</gene>
<dbReference type="Proteomes" id="UP000245771">
    <property type="component" value="Unassembled WGS sequence"/>
</dbReference>
<feature type="transmembrane region" description="Helical" evidence="11">
    <location>
        <begin position="244"/>
        <end position="265"/>
    </location>
</feature>
<dbReference type="GO" id="GO:0000026">
    <property type="term" value="F:alpha-1,2-mannosyltransferase activity"/>
    <property type="evidence" value="ECO:0007669"/>
    <property type="project" value="TreeGrafter"/>
</dbReference>
<dbReference type="OrthoDB" id="10066429at2759"/>
<evidence type="ECO:0000256" key="2">
    <source>
        <dbReference type="ARBA" id="ARBA00004687"/>
    </source>
</evidence>
<keyword evidence="6 11" id="KW-0812">Transmembrane</keyword>
<organism evidence="12 13">
    <name type="scientific">Meira miltonrushii</name>
    <dbReference type="NCBI Taxonomy" id="1280837"/>
    <lineage>
        <taxon>Eukaryota</taxon>
        <taxon>Fungi</taxon>
        <taxon>Dikarya</taxon>
        <taxon>Basidiomycota</taxon>
        <taxon>Ustilaginomycotina</taxon>
        <taxon>Exobasidiomycetes</taxon>
        <taxon>Exobasidiales</taxon>
        <taxon>Brachybasidiaceae</taxon>
        <taxon>Meira</taxon>
    </lineage>
</organism>
<comment type="pathway">
    <text evidence="2">Glycolipid biosynthesis; glycosylphosphatidylinositol-anchor biosynthesis.</text>
</comment>
<feature type="transmembrane region" description="Helical" evidence="11">
    <location>
        <begin position="175"/>
        <end position="196"/>
    </location>
</feature>
<keyword evidence="5" id="KW-0808">Transferase</keyword>
<keyword evidence="4 11" id="KW-0328">Glycosyltransferase</keyword>